<dbReference type="InterPro" id="IPR009993">
    <property type="entry name" value="WecF"/>
</dbReference>
<keyword evidence="5" id="KW-0472">Membrane</keyword>
<keyword evidence="1" id="KW-1003">Cell membrane</keyword>
<evidence type="ECO:0000313" key="6">
    <source>
        <dbReference type="EMBL" id="MDC1881143.1"/>
    </source>
</evidence>
<evidence type="ECO:0000313" key="7">
    <source>
        <dbReference type="Proteomes" id="UP001213309"/>
    </source>
</evidence>
<dbReference type="AlphaFoldDB" id="A0AAW6GR46"/>
<gene>
    <name evidence="6" type="ORF">POZ24_14075</name>
</gene>
<dbReference type="Proteomes" id="UP001213309">
    <property type="component" value="Unassembled WGS sequence"/>
</dbReference>
<evidence type="ECO:0000256" key="2">
    <source>
        <dbReference type="ARBA" id="ARBA00022519"/>
    </source>
</evidence>
<accession>A0AAW6GR46</accession>
<name>A0AAW6GR46_BACUN</name>
<dbReference type="GO" id="GO:0102031">
    <property type="term" value="F:4-acetamido-4,6-dideoxy-D-galactose transferase activity"/>
    <property type="evidence" value="ECO:0007669"/>
    <property type="project" value="UniProtKB-EC"/>
</dbReference>
<proteinExistence type="predicted"/>
<dbReference type="EC" id="2.4.1.325" evidence="6"/>
<protein>
    <submittedName>
        <fullName evidence="6">TDP-N-acetylfucosamine:lipid II N-acetylfucosaminyltransferase</fullName>
        <ecNumber evidence="6">2.4.1.325</ecNumber>
    </submittedName>
</protein>
<comment type="caution">
    <text evidence="6">The sequence shown here is derived from an EMBL/GenBank/DDBJ whole genome shotgun (WGS) entry which is preliminary data.</text>
</comment>
<evidence type="ECO:0000256" key="3">
    <source>
        <dbReference type="ARBA" id="ARBA00022676"/>
    </source>
</evidence>
<sequence>MNNTLFLSSFKNIFSFFYGLKRCDKIIFHSYNHPYLYFICLLFLRKMSCASWLVWGADLYFYRIKGTSLKYIIYESLRRKIIPRFAYILTDVKGDYILAKNIYHVKGDFINTGYCFYGLSSYPIKIEEKPIGEISFLLGNSADPSNRHIEMLDSLAPFVENNIKIYMPLSYGGNATYVENVMQKGKALYGDKFIPLVDFLPYDEYMNLLYKIDVMFAIQERQQAQGNIWVVLSNGGKVYMNSNVTTFSTLMNDGINVFDYSTVKSEKFEEIVAMPCKLRIENSNRINSIYSVKSVCQKWLSFYQKLQ</sequence>
<evidence type="ECO:0000256" key="4">
    <source>
        <dbReference type="ARBA" id="ARBA00022679"/>
    </source>
</evidence>
<dbReference type="RefSeq" id="WP_272202427.1">
    <property type="nucleotide sequence ID" value="NZ_JAQNSG010000012.1"/>
</dbReference>
<keyword evidence="2" id="KW-0997">Cell inner membrane</keyword>
<dbReference type="EMBL" id="JAQNSG010000012">
    <property type="protein sequence ID" value="MDC1881143.1"/>
    <property type="molecule type" value="Genomic_DNA"/>
</dbReference>
<organism evidence="6 7">
    <name type="scientific">Bacteroides uniformis</name>
    <dbReference type="NCBI Taxonomy" id="820"/>
    <lineage>
        <taxon>Bacteria</taxon>
        <taxon>Pseudomonadati</taxon>
        <taxon>Bacteroidota</taxon>
        <taxon>Bacteroidia</taxon>
        <taxon>Bacteroidales</taxon>
        <taxon>Bacteroidaceae</taxon>
        <taxon>Bacteroides</taxon>
    </lineage>
</organism>
<evidence type="ECO:0000256" key="1">
    <source>
        <dbReference type="ARBA" id="ARBA00022475"/>
    </source>
</evidence>
<dbReference type="GO" id="GO:0008417">
    <property type="term" value="F:fucosyltransferase activity"/>
    <property type="evidence" value="ECO:0007669"/>
    <property type="project" value="InterPro"/>
</dbReference>
<reference evidence="6" key="1">
    <citation type="submission" date="2022-10" db="EMBL/GenBank/DDBJ databases">
        <title>Human gut microbiome strain richness.</title>
        <authorList>
            <person name="Chen-Liaw A."/>
        </authorList>
    </citation>
    <scope>NUCLEOTIDE SEQUENCE</scope>
    <source>
        <strain evidence="6">1001713st2_A4_1001713B170214_170313</strain>
    </source>
</reference>
<dbReference type="Pfam" id="PF07429">
    <property type="entry name" value="Glyco_transf_56"/>
    <property type="match status" value="1"/>
</dbReference>
<keyword evidence="4 6" id="KW-0808">Transferase</keyword>
<evidence type="ECO:0000256" key="5">
    <source>
        <dbReference type="ARBA" id="ARBA00023136"/>
    </source>
</evidence>
<dbReference type="GO" id="GO:0009246">
    <property type="term" value="P:enterobacterial common antigen biosynthetic process"/>
    <property type="evidence" value="ECO:0007669"/>
    <property type="project" value="InterPro"/>
</dbReference>
<keyword evidence="3 6" id="KW-0328">Glycosyltransferase</keyword>